<dbReference type="PANTHER" id="PTHR10648:SF4">
    <property type="entry name" value="PROTEIN PHOSPHATASE 2 (FORMERLY 2A), REGULATORY SUBUNIT A, BETA ISOFORM-RELATED"/>
    <property type="match status" value="1"/>
</dbReference>
<feature type="repeat" description="HEAT" evidence="3">
    <location>
        <begin position="353"/>
        <end position="391"/>
    </location>
</feature>
<feature type="domain" description="TOG" evidence="4">
    <location>
        <begin position="342"/>
        <end position="570"/>
    </location>
</feature>
<dbReference type="InterPro" id="IPR021133">
    <property type="entry name" value="HEAT_type_2"/>
</dbReference>
<evidence type="ECO:0000313" key="6">
    <source>
        <dbReference type="Proteomes" id="UP001057375"/>
    </source>
</evidence>
<dbReference type="InterPro" id="IPR000357">
    <property type="entry name" value="HEAT"/>
</dbReference>
<evidence type="ECO:0000313" key="5">
    <source>
        <dbReference type="EMBL" id="GKT36451.1"/>
    </source>
</evidence>
<dbReference type="SUPFAM" id="SSF48371">
    <property type="entry name" value="ARM repeat"/>
    <property type="match status" value="1"/>
</dbReference>
<comment type="similarity">
    <text evidence="2">Belongs to the phosphatase 2A regulatory subunit A family.</text>
</comment>
<evidence type="ECO:0000259" key="4">
    <source>
        <dbReference type="SMART" id="SM01349"/>
    </source>
</evidence>
<dbReference type="InterPro" id="IPR016024">
    <property type="entry name" value="ARM-type_fold"/>
</dbReference>
<comment type="caution">
    <text evidence="5">The sequence shown here is derived from an EMBL/GenBank/DDBJ whole genome shotgun (WGS) entry which is preliminary data.</text>
</comment>
<keyword evidence="1" id="KW-0677">Repeat</keyword>
<dbReference type="Gene3D" id="1.25.10.10">
    <property type="entry name" value="Leucine-rich Repeat Variant"/>
    <property type="match status" value="1"/>
</dbReference>
<feature type="repeat" description="HEAT" evidence="3">
    <location>
        <begin position="314"/>
        <end position="352"/>
    </location>
</feature>
<gene>
    <name evidence="5" type="ORF">ADUPG1_009417</name>
</gene>
<evidence type="ECO:0000256" key="3">
    <source>
        <dbReference type="PROSITE-ProRule" id="PRU00103"/>
    </source>
</evidence>
<dbReference type="PANTHER" id="PTHR10648">
    <property type="entry name" value="SERINE/THREONINE-PROTEIN PHOSPHATASE PP2A 65 KDA REGULATORY SUBUNIT"/>
    <property type="match status" value="1"/>
</dbReference>
<organism evidence="5 6">
    <name type="scientific">Aduncisulcus paluster</name>
    <dbReference type="NCBI Taxonomy" id="2918883"/>
    <lineage>
        <taxon>Eukaryota</taxon>
        <taxon>Metamonada</taxon>
        <taxon>Carpediemonas-like organisms</taxon>
        <taxon>Aduncisulcus</taxon>
    </lineage>
</organism>
<dbReference type="Pfam" id="PF22646">
    <property type="entry name" value="PPP2R1A-like_HEAT"/>
    <property type="match status" value="1"/>
</dbReference>
<feature type="repeat" description="HEAT" evidence="3">
    <location>
        <begin position="392"/>
        <end position="430"/>
    </location>
</feature>
<evidence type="ECO:0000256" key="1">
    <source>
        <dbReference type="ARBA" id="ARBA00022737"/>
    </source>
</evidence>
<feature type="repeat" description="HEAT" evidence="3">
    <location>
        <begin position="509"/>
        <end position="547"/>
    </location>
</feature>
<dbReference type="Pfam" id="PF02985">
    <property type="entry name" value="HEAT"/>
    <property type="match status" value="1"/>
</dbReference>
<dbReference type="InterPro" id="IPR011989">
    <property type="entry name" value="ARM-like"/>
</dbReference>
<dbReference type="Proteomes" id="UP001057375">
    <property type="component" value="Unassembled WGS sequence"/>
</dbReference>
<feature type="repeat" description="HEAT" evidence="3">
    <location>
        <begin position="548"/>
        <end position="575"/>
    </location>
</feature>
<dbReference type="InterPro" id="IPR034085">
    <property type="entry name" value="TOG"/>
</dbReference>
<sequence length="575" mass="63806">MESLHPIAVLIDELKSEDPALRLNSVKRLGNIALALGDKRTRDELIPFLSDSVDDDDDILITMAEELVTLLDLVGGPEHIHVLLQPLELLACVDAKAVRDAAVESLKKISAKLPQQHITHFINLVLDLLAGEWFNYKTSGAGLVAQAYSRTQNSDHKERLIKAYELLGSDELPMVRRSCAETLSDVVSVVEEGVAREKLLPLFEKLQRDEQDSVRSVNIANAHSFLKKLQTSDSDRVFVVFENSARDEAWRVRRLVAESLFSLLQISSQSKTTFCKVLKALLLDKEPEVRCCASVELSRCCVLIDSRDLLVTYILPQLEELVKDDADYVRAAIAGSLSSVSTVVGKDITVSRLRPLLARLLSDDKSDVRLAVIDNIVKVIDVAGVDIVEDMLFKAVFDLAKDPAWRVRRSVISIVPVLAKKLDPSKFEDSLAPLCNTWLGDAVFAIRQAAIENMKALTQIYSMAWAQTVFIPKLKALSEDTNYLFRITALFAISSLISEFTGDVIGTELLPIVIRLARDSVANVRFTAATTLGDLAKYLDKRFVLQKIKPILMNLSSEDPDVDVQNFAALALTKL</sequence>
<dbReference type="InterPro" id="IPR054573">
    <property type="entry name" value="PP2A/SF3B1-like_HEAT"/>
</dbReference>
<dbReference type="SMART" id="SM01349">
    <property type="entry name" value="TOG"/>
    <property type="match status" value="1"/>
</dbReference>
<proteinExistence type="inferred from homology"/>
<name>A0ABQ5KWQ0_9EUKA</name>
<dbReference type="PROSITE" id="PS50077">
    <property type="entry name" value="HEAT_REPEAT"/>
    <property type="match status" value="5"/>
</dbReference>
<accession>A0ABQ5KWQ0</accession>
<keyword evidence="6" id="KW-1185">Reference proteome</keyword>
<reference evidence="5" key="1">
    <citation type="submission" date="2022-03" db="EMBL/GenBank/DDBJ databases">
        <title>Draft genome sequence of Aduncisulcus paluster, a free-living microaerophilic Fornicata.</title>
        <authorList>
            <person name="Yuyama I."/>
            <person name="Kume K."/>
            <person name="Tamura T."/>
            <person name="Inagaki Y."/>
            <person name="Hashimoto T."/>
        </authorList>
    </citation>
    <scope>NUCLEOTIDE SEQUENCE</scope>
    <source>
        <strain evidence="5">NY0171</strain>
    </source>
</reference>
<protein>
    <submittedName>
        <fullName evidence="5">Serine/threonine-protein phosphatase 2A 65 kDa regulatory subunit A alpha isoform</fullName>
    </submittedName>
</protein>
<dbReference type="InterPro" id="IPR051023">
    <property type="entry name" value="PP2A_Regulatory_Subunit_A"/>
</dbReference>
<evidence type="ECO:0000256" key="2">
    <source>
        <dbReference type="ARBA" id="ARBA00038332"/>
    </source>
</evidence>
<dbReference type="EMBL" id="BQXS01011228">
    <property type="protein sequence ID" value="GKT36451.1"/>
    <property type="molecule type" value="Genomic_DNA"/>
</dbReference>